<reference evidence="1 2" key="1">
    <citation type="submission" date="2022-03" db="EMBL/GenBank/DDBJ databases">
        <authorList>
            <person name="Nunn A."/>
            <person name="Chopra R."/>
            <person name="Nunn A."/>
            <person name="Contreras Garrido A."/>
        </authorList>
    </citation>
    <scope>NUCLEOTIDE SEQUENCE [LARGE SCALE GENOMIC DNA]</scope>
</reference>
<sequence length="66" mass="7570">MFVCFICKEKWCKLCVTALVDFPQLPKLTDPRASSACMIQLCICLEELERGLRITCDYAYANEDLC</sequence>
<dbReference type="Proteomes" id="UP000836841">
    <property type="component" value="Chromosome 5"/>
</dbReference>
<gene>
    <name evidence="1" type="ORF">TAV2_LOCUS16692</name>
</gene>
<evidence type="ECO:0000313" key="2">
    <source>
        <dbReference type="Proteomes" id="UP000836841"/>
    </source>
</evidence>
<keyword evidence="2" id="KW-1185">Reference proteome</keyword>
<organism evidence="1 2">
    <name type="scientific">Thlaspi arvense</name>
    <name type="common">Field penny-cress</name>
    <dbReference type="NCBI Taxonomy" id="13288"/>
    <lineage>
        <taxon>Eukaryota</taxon>
        <taxon>Viridiplantae</taxon>
        <taxon>Streptophyta</taxon>
        <taxon>Embryophyta</taxon>
        <taxon>Tracheophyta</taxon>
        <taxon>Spermatophyta</taxon>
        <taxon>Magnoliopsida</taxon>
        <taxon>eudicotyledons</taxon>
        <taxon>Gunneridae</taxon>
        <taxon>Pentapetalae</taxon>
        <taxon>rosids</taxon>
        <taxon>malvids</taxon>
        <taxon>Brassicales</taxon>
        <taxon>Brassicaceae</taxon>
        <taxon>Thlaspideae</taxon>
        <taxon>Thlaspi</taxon>
    </lineage>
</organism>
<evidence type="ECO:0000313" key="1">
    <source>
        <dbReference type="EMBL" id="CAH2067950.1"/>
    </source>
</evidence>
<dbReference type="AlphaFoldDB" id="A0AAU9SHH6"/>
<name>A0AAU9SHH6_THLAR</name>
<proteinExistence type="predicted"/>
<accession>A0AAU9SHH6</accession>
<dbReference type="EMBL" id="OU466861">
    <property type="protein sequence ID" value="CAH2067950.1"/>
    <property type="molecule type" value="Genomic_DNA"/>
</dbReference>
<protein>
    <submittedName>
        <fullName evidence="1">Uncharacterized protein</fullName>
    </submittedName>
</protein>